<dbReference type="PANTHER" id="PTHR10815">
    <property type="entry name" value="METHYLATED-DNA--PROTEIN-CYSTEINE METHYLTRANSFERASE"/>
    <property type="match status" value="1"/>
</dbReference>
<dbReference type="EC" id="2.1.1.63" evidence="9"/>
<dbReference type="InterPro" id="IPR036217">
    <property type="entry name" value="MethylDNA_cys_MeTrfase_DNAb"/>
</dbReference>
<keyword evidence="5 9" id="KW-0808">Transferase</keyword>
<dbReference type="InterPro" id="IPR008332">
    <property type="entry name" value="MethylG_MeTrfase_N"/>
</dbReference>
<evidence type="ECO:0000256" key="5">
    <source>
        <dbReference type="ARBA" id="ARBA00022679"/>
    </source>
</evidence>
<gene>
    <name evidence="12" type="ORF">AB3N04_08205</name>
</gene>
<dbReference type="InterPro" id="IPR023546">
    <property type="entry name" value="MGMT"/>
</dbReference>
<comment type="catalytic activity">
    <reaction evidence="1 9">
        <text>a 4-O-methyl-thymidine in DNA + L-cysteinyl-[protein] = a thymidine in DNA + S-methyl-L-cysteinyl-[protein]</text>
        <dbReference type="Rhea" id="RHEA:53428"/>
        <dbReference type="Rhea" id="RHEA-COMP:10131"/>
        <dbReference type="Rhea" id="RHEA-COMP:10132"/>
        <dbReference type="Rhea" id="RHEA-COMP:13555"/>
        <dbReference type="Rhea" id="RHEA-COMP:13556"/>
        <dbReference type="ChEBI" id="CHEBI:29950"/>
        <dbReference type="ChEBI" id="CHEBI:82612"/>
        <dbReference type="ChEBI" id="CHEBI:137386"/>
        <dbReference type="ChEBI" id="CHEBI:137387"/>
        <dbReference type="EC" id="2.1.1.63"/>
    </reaction>
</comment>
<dbReference type="CDD" id="cd06445">
    <property type="entry name" value="ATase"/>
    <property type="match status" value="1"/>
</dbReference>
<evidence type="ECO:0000313" key="12">
    <source>
        <dbReference type="EMBL" id="XDI38292.1"/>
    </source>
</evidence>
<name>A0AB39BXQ5_9BACI</name>
<evidence type="ECO:0000256" key="4">
    <source>
        <dbReference type="ARBA" id="ARBA00022603"/>
    </source>
</evidence>
<dbReference type="EMBL" id="CP162551">
    <property type="protein sequence ID" value="XDI38292.1"/>
    <property type="molecule type" value="Genomic_DNA"/>
</dbReference>
<dbReference type="InterPro" id="IPR036631">
    <property type="entry name" value="MGMT_N_sf"/>
</dbReference>
<organism evidence="12">
    <name type="scientific">Alkalihalophilus sp. As8PL</name>
    <dbReference type="NCBI Taxonomy" id="3237103"/>
    <lineage>
        <taxon>Bacteria</taxon>
        <taxon>Bacillati</taxon>
        <taxon>Bacillota</taxon>
        <taxon>Bacilli</taxon>
        <taxon>Bacillales</taxon>
        <taxon>Bacillaceae</taxon>
        <taxon>Alkalihalophilus</taxon>
    </lineage>
</organism>
<dbReference type="RefSeq" id="WP_368505601.1">
    <property type="nucleotide sequence ID" value="NZ_CP162551.1"/>
</dbReference>
<dbReference type="SUPFAM" id="SSF46767">
    <property type="entry name" value="Methylated DNA-protein cysteine methyltransferase, C-terminal domain"/>
    <property type="match status" value="1"/>
</dbReference>
<proteinExistence type="inferred from homology"/>
<keyword evidence="4 9" id="KW-0489">Methyltransferase</keyword>
<evidence type="ECO:0000256" key="3">
    <source>
        <dbReference type="ARBA" id="ARBA00022490"/>
    </source>
</evidence>
<evidence type="ECO:0000256" key="6">
    <source>
        <dbReference type="ARBA" id="ARBA00022763"/>
    </source>
</evidence>
<dbReference type="Pfam" id="PF01035">
    <property type="entry name" value="DNA_binding_1"/>
    <property type="match status" value="1"/>
</dbReference>
<comment type="similarity">
    <text evidence="2 9">Belongs to the MGMT family.</text>
</comment>
<evidence type="ECO:0000256" key="8">
    <source>
        <dbReference type="ARBA" id="ARBA00049348"/>
    </source>
</evidence>
<protein>
    <recommendedName>
        <fullName evidence="9">Methylated-DNA--protein-cysteine methyltransferase</fullName>
        <ecNumber evidence="9">2.1.1.63</ecNumber>
    </recommendedName>
    <alternativeName>
        <fullName evidence="9">6-O-methylguanine-DNA methyltransferase</fullName>
        <shortName evidence="9">MGMT</shortName>
    </alternativeName>
    <alternativeName>
        <fullName evidence="9">O-6-methylguanine-DNA-alkyltransferase</fullName>
    </alternativeName>
</protein>
<feature type="active site" description="Nucleophile; methyl group acceptor" evidence="9">
    <location>
        <position position="142"/>
    </location>
</feature>
<evidence type="ECO:0000256" key="1">
    <source>
        <dbReference type="ARBA" id="ARBA00001286"/>
    </source>
</evidence>
<evidence type="ECO:0000256" key="9">
    <source>
        <dbReference type="HAMAP-Rule" id="MF_00772"/>
    </source>
</evidence>
<dbReference type="GO" id="GO:0032259">
    <property type="term" value="P:methylation"/>
    <property type="evidence" value="ECO:0007669"/>
    <property type="project" value="UniProtKB-KW"/>
</dbReference>
<comment type="function">
    <text evidence="9">Involved in the cellular defense against the biological effects of O6-methylguanine (O6-MeG) and O4-methylthymine (O4-MeT) in DNA. Repairs the methylated nucleobase in DNA by stoichiometrically transferring the methyl group to a cysteine residue in the enzyme. This is a suicide reaction: the enzyme is irreversibly inactivated.</text>
</comment>
<dbReference type="Gene3D" id="1.10.10.10">
    <property type="entry name" value="Winged helix-like DNA-binding domain superfamily/Winged helix DNA-binding domain"/>
    <property type="match status" value="1"/>
</dbReference>
<dbReference type="SUPFAM" id="SSF53155">
    <property type="entry name" value="Methylated DNA-protein cysteine methyltransferase domain"/>
    <property type="match status" value="1"/>
</dbReference>
<reference evidence="12" key="1">
    <citation type="submission" date="2024-07" db="EMBL/GenBank/DDBJ databases">
        <title>Identification and characteristics of an arsenic-resistant bacterial isolate, which belongs to a novel species.</title>
        <authorList>
            <person name="Juszczyk A."/>
            <person name="Kowalczyk A."/>
            <person name="Was K."/>
            <person name="Kosowicz W."/>
            <person name="Budzyn A."/>
            <person name="Latowski D."/>
        </authorList>
    </citation>
    <scope>NUCLEOTIDE SEQUENCE</scope>
    <source>
        <strain evidence="12">As8PL</strain>
    </source>
</reference>
<dbReference type="FunFam" id="1.10.10.10:FF:000214">
    <property type="entry name" value="Methylated-DNA--protein-cysteine methyltransferase"/>
    <property type="match status" value="1"/>
</dbReference>
<dbReference type="Gene3D" id="3.30.160.70">
    <property type="entry name" value="Methylated DNA-protein cysteine methyltransferase domain"/>
    <property type="match status" value="1"/>
</dbReference>
<dbReference type="NCBIfam" id="TIGR00589">
    <property type="entry name" value="ogt"/>
    <property type="match status" value="1"/>
</dbReference>
<dbReference type="PANTHER" id="PTHR10815:SF5">
    <property type="entry name" value="METHYLATED-DNA--PROTEIN-CYSTEINE METHYLTRANSFERASE"/>
    <property type="match status" value="1"/>
</dbReference>
<dbReference type="InterPro" id="IPR036388">
    <property type="entry name" value="WH-like_DNA-bd_sf"/>
</dbReference>
<evidence type="ECO:0000259" key="11">
    <source>
        <dbReference type="Pfam" id="PF02870"/>
    </source>
</evidence>
<sequence>MATQSRLFVNEMDSPLGTLTIVATNRGVCHIHFGELNTCTAALKARLRKQGITGEFVQCEDTLKTVCEQLQDYFNGDRVDFDVPLDLAGTPFQQKVWGALKEIQYGETRSYKQVAELIGAPKAVRAIGGANNQNPVPIIVPCHRVIGSNGAMVGYGGGLDKKELLLSLEGAIEKIS</sequence>
<keyword evidence="7 9" id="KW-0234">DNA repair</keyword>
<evidence type="ECO:0000256" key="2">
    <source>
        <dbReference type="ARBA" id="ARBA00008711"/>
    </source>
</evidence>
<evidence type="ECO:0000259" key="10">
    <source>
        <dbReference type="Pfam" id="PF01035"/>
    </source>
</evidence>
<dbReference type="HAMAP" id="MF_00772">
    <property type="entry name" value="OGT"/>
    <property type="match status" value="1"/>
</dbReference>
<comment type="subcellular location">
    <subcellularLocation>
        <location evidence="9">Cytoplasm</location>
    </subcellularLocation>
</comment>
<dbReference type="InterPro" id="IPR014048">
    <property type="entry name" value="MethylDNA_cys_MeTrfase_DNA-bd"/>
</dbReference>
<comment type="miscellaneous">
    <text evidence="9">This enzyme catalyzes only one turnover and therefore is not strictly catalytic. According to one definition, an enzyme is a biocatalyst that acts repeatedly and over many reaction cycles.</text>
</comment>
<dbReference type="Pfam" id="PF02870">
    <property type="entry name" value="Methyltransf_1N"/>
    <property type="match status" value="1"/>
</dbReference>
<comment type="catalytic activity">
    <reaction evidence="8 9">
        <text>a 6-O-methyl-2'-deoxyguanosine in DNA + L-cysteinyl-[protein] = S-methyl-L-cysteinyl-[protein] + a 2'-deoxyguanosine in DNA</text>
        <dbReference type="Rhea" id="RHEA:24000"/>
        <dbReference type="Rhea" id="RHEA-COMP:10131"/>
        <dbReference type="Rhea" id="RHEA-COMP:10132"/>
        <dbReference type="Rhea" id="RHEA-COMP:11367"/>
        <dbReference type="Rhea" id="RHEA-COMP:11368"/>
        <dbReference type="ChEBI" id="CHEBI:29950"/>
        <dbReference type="ChEBI" id="CHEBI:82612"/>
        <dbReference type="ChEBI" id="CHEBI:85445"/>
        <dbReference type="ChEBI" id="CHEBI:85448"/>
        <dbReference type="EC" id="2.1.1.63"/>
    </reaction>
</comment>
<keyword evidence="6 9" id="KW-0227">DNA damage</keyword>
<evidence type="ECO:0000256" key="7">
    <source>
        <dbReference type="ARBA" id="ARBA00023204"/>
    </source>
</evidence>
<accession>A0AB39BXQ5</accession>
<dbReference type="GO" id="GO:0003908">
    <property type="term" value="F:methylated-DNA-[protein]-cysteine S-methyltransferase activity"/>
    <property type="evidence" value="ECO:0007669"/>
    <property type="project" value="UniProtKB-UniRule"/>
</dbReference>
<feature type="domain" description="Methylguanine DNA methyltransferase ribonuclease-like" evidence="11">
    <location>
        <begin position="12"/>
        <end position="87"/>
    </location>
</feature>
<dbReference type="AlphaFoldDB" id="A0AB39BXQ5"/>
<dbReference type="PROSITE" id="PS00374">
    <property type="entry name" value="MGMT"/>
    <property type="match status" value="1"/>
</dbReference>
<feature type="domain" description="Methylated-DNA-[protein]-cysteine S-methyltransferase DNA binding" evidence="10">
    <location>
        <begin position="91"/>
        <end position="171"/>
    </location>
</feature>
<dbReference type="GO" id="GO:0005737">
    <property type="term" value="C:cytoplasm"/>
    <property type="evidence" value="ECO:0007669"/>
    <property type="project" value="UniProtKB-SubCell"/>
</dbReference>
<dbReference type="GO" id="GO:0006307">
    <property type="term" value="P:DNA alkylation repair"/>
    <property type="evidence" value="ECO:0007669"/>
    <property type="project" value="UniProtKB-UniRule"/>
</dbReference>
<dbReference type="InterPro" id="IPR001497">
    <property type="entry name" value="MethylDNA_cys_MeTrfase_AS"/>
</dbReference>
<keyword evidence="3 9" id="KW-0963">Cytoplasm</keyword>